<dbReference type="Proteomes" id="UP000676409">
    <property type="component" value="Chromosome"/>
</dbReference>
<dbReference type="EMBL" id="CP073078">
    <property type="protein sequence ID" value="QUD90812.1"/>
    <property type="molecule type" value="Genomic_DNA"/>
</dbReference>
<dbReference type="Gene3D" id="3.10.450.240">
    <property type="match status" value="1"/>
</dbReference>
<dbReference type="NCBIfam" id="NF033778">
    <property type="entry name" value="trans_TimA"/>
    <property type="match status" value="1"/>
</dbReference>
<accession>A0A975IX65</accession>
<keyword evidence="3" id="KW-1185">Reference proteome</keyword>
<dbReference type="KEGG" id="caul:KCG34_16440"/>
<dbReference type="InterPro" id="IPR032710">
    <property type="entry name" value="NTF2-like_dom_sf"/>
</dbReference>
<dbReference type="SMART" id="SM00978">
    <property type="entry name" value="Tim44"/>
    <property type="match status" value="1"/>
</dbReference>
<protein>
    <submittedName>
        <fullName evidence="2">TIM44-related membrane protein TimA</fullName>
    </submittedName>
</protein>
<evidence type="ECO:0000313" key="3">
    <source>
        <dbReference type="Proteomes" id="UP000676409"/>
    </source>
</evidence>
<reference evidence="2" key="1">
    <citation type="submission" date="2021-04" db="EMBL/GenBank/DDBJ databases">
        <title>The complete genome sequence of Caulobacter sp. S6.</title>
        <authorList>
            <person name="Tang Y."/>
            <person name="Ouyang W."/>
            <person name="Liu Q."/>
            <person name="Huang B."/>
            <person name="Guo Z."/>
            <person name="Lei P."/>
        </authorList>
    </citation>
    <scope>NUCLEOTIDE SEQUENCE</scope>
    <source>
        <strain evidence="2">S6</strain>
    </source>
</reference>
<evidence type="ECO:0000313" key="2">
    <source>
        <dbReference type="EMBL" id="QUD90812.1"/>
    </source>
</evidence>
<dbReference type="PANTHER" id="PTHR41542:SF1">
    <property type="entry name" value="BLL5807 PROTEIN"/>
    <property type="match status" value="1"/>
</dbReference>
<dbReference type="Pfam" id="PF04280">
    <property type="entry name" value="Tim44"/>
    <property type="match status" value="1"/>
</dbReference>
<dbReference type="NCBIfam" id="NF033779">
    <property type="entry name" value="Tim44_TimA_adap"/>
    <property type="match status" value="1"/>
</dbReference>
<feature type="domain" description="Tim44-like" evidence="1">
    <location>
        <begin position="60"/>
        <end position="201"/>
    </location>
</feature>
<name>A0A975IX65_9CAUL</name>
<dbReference type="SUPFAM" id="SSF54427">
    <property type="entry name" value="NTF2-like"/>
    <property type="match status" value="1"/>
</dbReference>
<organism evidence="2 3">
    <name type="scientific">Phenylobacterium montanum</name>
    <dbReference type="NCBI Taxonomy" id="2823693"/>
    <lineage>
        <taxon>Bacteria</taxon>
        <taxon>Pseudomonadati</taxon>
        <taxon>Pseudomonadota</taxon>
        <taxon>Alphaproteobacteria</taxon>
        <taxon>Caulobacterales</taxon>
        <taxon>Caulobacteraceae</taxon>
        <taxon>Phenylobacterium</taxon>
    </lineage>
</organism>
<sequence>MAVQVLELLILAVLAAVVLYQLYAVLGRRVGRQPEDGLTAPVHRVGAPAAPQPEAEAEPQPAGVAAIRARDASFDIGRFLDGARIAYETIVKAFAEGDRETLRRLVSEEVFARFDPVIAARAAENRHETVEFVHPARTDLDFAEVVGDLARAKVRFLAELRSRTHGPEGEAVDERRTAEIWTFERYFTSRDPNWTLVRVDAAEA</sequence>
<dbReference type="InterPro" id="IPR007379">
    <property type="entry name" value="Tim44-like_dom"/>
</dbReference>
<evidence type="ECO:0000259" key="1">
    <source>
        <dbReference type="SMART" id="SM00978"/>
    </source>
</evidence>
<dbReference type="PANTHER" id="PTHR41542">
    <property type="entry name" value="BLL5807 PROTEIN"/>
    <property type="match status" value="1"/>
</dbReference>
<proteinExistence type="predicted"/>
<dbReference type="AlphaFoldDB" id="A0A975IX65"/>
<gene>
    <name evidence="2" type="primary">timA</name>
    <name evidence="2" type="ORF">KCG34_16440</name>
</gene>